<dbReference type="OrthoDB" id="417079at2"/>
<protein>
    <submittedName>
        <fullName evidence="2">Uncharacterized protein</fullName>
    </submittedName>
</protein>
<accession>A0A3S0XRP7</accession>
<organism evidence="2 3">
    <name type="scientific">Chlorogloeopsis fritschii PCC 6912</name>
    <dbReference type="NCBI Taxonomy" id="211165"/>
    <lineage>
        <taxon>Bacteria</taxon>
        <taxon>Bacillati</taxon>
        <taxon>Cyanobacteriota</taxon>
        <taxon>Cyanophyceae</taxon>
        <taxon>Nostocales</taxon>
        <taxon>Chlorogloeopsidaceae</taxon>
        <taxon>Chlorogloeopsis</taxon>
    </lineage>
</organism>
<gene>
    <name evidence="2" type="ORF">PCC6912_47290</name>
</gene>
<comment type="caution">
    <text evidence="2">The sequence shown here is derived from an EMBL/GenBank/DDBJ whole genome shotgun (WGS) entry which is preliminary data.</text>
</comment>
<feature type="compositionally biased region" description="Basic and acidic residues" evidence="1">
    <location>
        <begin position="425"/>
        <end position="434"/>
    </location>
</feature>
<evidence type="ECO:0000256" key="1">
    <source>
        <dbReference type="SAM" id="MobiDB-lite"/>
    </source>
</evidence>
<proteinExistence type="predicted"/>
<evidence type="ECO:0000313" key="2">
    <source>
        <dbReference type="EMBL" id="RUR75498.1"/>
    </source>
</evidence>
<keyword evidence="3" id="KW-1185">Reference proteome</keyword>
<reference evidence="2 3" key="1">
    <citation type="journal article" date="2019" name="Genome Biol. Evol.">
        <title>Day and night: Metabolic profiles and evolutionary relationships of six axenic non-marine cyanobacteria.</title>
        <authorList>
            <person name="Will S.E."/>
            <person name="Henke P."/>
            <person name="Boedeker C."/>
            <person name="Huang S."/>
            <person name="Brinkmann H."/>
            <person name="Rohde M."/>
            <person name="Jarek M."/>
            <person name="Friedl T."/>
            <person name="Seufert S."/>
            <person name="Schumacher M."/>
            <person name="Overmann J."/>
            <person name="Neumann-Schaal M."/>
            <person name="Petersen J."/>
        </authorList>
    </citation>
    <scope>NUCLEOTIDE SEQUENCE [LARGE SCALE GENOMIC DNA]</scope>
    <source>
        <strain evidence="2 3">PCC 6912</strain>
    </source>
</reference>
<name>A0A3S0XRP7_CHLFR</name>
<dbReference type="RefSeq" id="WP_016875754.1">
    <property type="nucleotide sequence ID" value="NZ_AJLN01000098.1"/>
</dbReference>
<evidence type="ECO:0000313" key="3">
    <source>
        <dbReference type="Proteomes" id="UP000268857"/>
    </source>
</evidence>
<dbReference type="AlphaFoldDB" id="A0A3S0XRP7"/>
<dbReference type="Proteomes" id="UP000268857">
    <property type="component" value="Unassembled WGS sequence"/>
</dbReference>
<sequence>MDAVLERSHALKQALIDFVLDADGELAEALETYAAAQLRNGSGDAIRQELIVDSFVTEGRVGDQSPLELFIQSHPDLSQSDRSLLNSWHDSFTGLFAIVKILPDGFELMNWLTAKNYIVKPNNAKTLQEMSRFKEGEILLTRISPVTESYWTFSSSYTQMGKLGKPKLAVAIGNFKENYKNQLYSDAPDLLEEAWQSVAKYHQQFVEFFGSDEVTMPGYQLNKKIAELQEIITKESLEAAGIDSSKSLVEIAQEAGVDEEEIQAAAEEFGADSKVVSQIFKNKSATAKMVAPKVDLPGDLKKAEQVTALSHPRWGQMFLPTYSKAKAILTAEDWQSIEGAEKLIRHYLEDRKINAFIWHRLAAEHPNQLEKILQTVLQRPQFNLESDLDVILQEFNKPLEPELPETASVPLHLHNLFQDAVAEVHKSKSKDKGQKKTAKGFQKL</sequence>
<dbReference type="EMBL" id="RSCJ01000024">
    <property type="protein sequence ID" value="RUR75498.1"/>
    <property type="molecule type" value="Genomic_DNA"/>
</dbReference>
<feature type="region of interest" description="Disordered" evidence="1">
    <location>
        <begin position="425"/>
        <end position="444"/>
    </location>
</feature>